<reference evidence="2 3" key="1">
    <citation type="submission" date="2021-02" db="EMBL/GenBank/DDBJ databases">
        <authorList>
            <person name="Jung H.S."/>
            <person name="Chun B.H."/>
            <person name="Jeon C.O."/>
        </authorList>
    </citation>
    <scope>NUCLEOTIDE SEQUENCE [LARGE SCALE GENOMIC DNA]</scope>
    <source>
        <strain evidence="2 3">LMG 25203</strain>
    </source>
</reference>
<dbReference type="PANTHER" id="PTHR35535">
    <property type="entry name" value="HEAT SHOCK PROTEIN HSLJ"/>
    <property type="match status" value="1"/>
</dbReference>
<dbReference type="InterPro" id="IPR053147">
    <property type="entry name" value="Hsp_HslJ-like"/>
</dbReference>
<dbReference type="Gene3D" id="2.40.128.270">
    <property type="match status" value="1"/>
</dbReference>
<comment type="caution">
    <text evidence="2">The sequence shown here is derived from an EMBL/GenBank/DDBJ whole genome shotgun (WGS) entry which is preliminary data.</text>
</comment>
<dbReference type="InterPro" id="IPR038670">
    <property type="entry name" value="HslJ-like_sf"/>
</dbReference>
<proteinExistence type="predicted"/>
<sequence length="141" mass="16245">MKKLSILILVSIFTFSCNCKKNVTETPAQNINRVWMLVEFKDYKKEYFVEQKAFLDMTNSERATSKMGCNNLSFSYSVKDRKTIQFSQGIATRMFCQDNMKLETDFLASITTINSFSINAHKLTLTASNGEKMVFVAQDWD</sequence>
<dbReference type="InterPro" id="IPR005184">
    <property type="entry name" value="DUF306_Meta_HslJ"/>
</dbReference>
<gene>
    <name evidence="2" type="ORF">H9X54_010200</name>
</gene>
<keyword evidence="3" id="KW-1185">Reference proteome</keyword>
<organism evidence="2 3">
    <name type="scientific">Flavobacterium macrobrachii</name>
    <dbReference type="NCBI Taxonomy" id="591204"/>
    <lineage>
        <taxon>Bacteria</taxon>
        <taxon>Pseudomonadati</taxon>
        <taxon>Bacteroidota</taxon>
        <taxon>Flavobacteriia</taxon>
        <taxon>Flavobacteriales</taxon>
        <taxon>Flavobacteriaceae</taxon>
        <taxon>Flavobacterium</taxon>
    </lineage>
</organism>
<dbReference type="RefSeq" id="WP_187657287.1">
    <property type="nucleotide sequence ID" value="NZ_JACSOD020000487.1"/>
</dbReference>
<feature type="domain" description="DUF306" evidence="1">
    <location>
        <begin position="32"/>
        <end position="134"/>
    </location>
</feature>
<accession>A0ABS2CXJ2</accession>
<protein>
    <submittedName>
        <fullName evidence="2">META domain-containing protein</fullName>
    </submittedName>
</protein>
<dbReference type="EMBL" id="JACSOD020000487">
    <property type="protein sequence ID" value="MBM6499665.1"/>
    <property type="molecule type" value="Genomic_DNA"/>
</dbReference>
<evidence type="ECO:0000313" key="2">
    <source>
        <dbReference type="EMBL" id="MBM6499665.1"/>
    </source>
</evidence>
<dbReference type="PROSITE" id="PS51257">
    <property type="entry name" value="PROKAR_LIPOPROTEIN"/>
    <property type="match status" value="1"/>
</dbReference>
<name>A0ABS2CXJ2_9FLAO</name>
<evidence type="ECO:0000259" key="1">
    <source>
        <dbReference type="Pfam" id="PF03724"/>
    </source>
</evidence>
<evidence type="ECO:0000313" key="3">
    <source>
        <dbReference type="Proteomes" id="UP000759529"/>
    </source>
</evidence>
<dbReference type="PANTHER" id="PTHR35535:SF2">
    <property type="entry name" value="DUF306 DOMAIN-CONTAINING PROTEIN"/>
    <property type="match status" value="1"/>
</dbReference>
<dbReference type="Proteomes" id="UP000759529">
    <property type="component" value="Unassembled WGS sequence"/>
</dbReference>
<dbReference type="Pfam" id="PF03724">
    <property type="entry name" value="META"/>
    <property type="match status" value="1"/>
</dbReference>